<name>A0A538T9C9_UNCEI</name>
<dbReference type="InterPro" id="IPR044036">
    <property type="entry name" value="DUF5752"/>
</dbReference>
<comment type="caution">
    <text evidence="1">The sequence shown here is derived from an EMBL/GenBank/DDBJ whole genome shotgun (WGS) entry which is preliminary data.</text>
</comment>
<reference evidence="1 2" key="1">
    <citation type="journal article" date="2019" name="Nat. Microbiol.">
        <title>Mediterranean grassland soil C-N compound turnover is dependent on rainfall and depth, and is mediated by genomically divergent microorganisms.</title>
        <authorList>
            <person name="Diamond S."/>
            <person name="Andeer P.F."/>
            <person name="Li Z."/>
            <person name="Crits-Christoph A."/>
            <person name="Burstein D."/>
            <person name="Anantharaman K."/>
            <person name="Lane K.R."/>
            <person name="Thomas B.C."/>
            <person name="Pan C."/>
            <person name="Northen T.R."/>
            <person name="Banfield J.F."/>
        </authorList>
    </citation>
    <scope>NUCLEOTIDE SEQUENCE [LARGE SCALE GENOMIC DNA]</scope>
    <source>
        <strain evidence="1">WS_6</strain>
    </source>
</reference>
<accession>A0A538T9C9</accession>
<sequence length="252" mass="28106">MTETSFRFSTVAHLEYPAGPVATDLATLREGIAAVPPESLFHHITRMVVRHPRARDLPPNDFARWTGVALQDPETAERLAFAGTQPLVPMEELRASLLRILDDVASRKRTDAGATQAAAFHFVTARSVKAPLGLEAEEPEQVCELWGRVDSYAAFYHLIEARVLGPGEDDLALWLELRGGHRLASVAESLTMGGMPLLRLHREIGTRWRRALIPARLVQRTEEPESVRLQEARAVVARFAGRLRKTPQDSKR</sequence>
<dbReference type="EMBL" id="VBOW01000016">
    <property type="protein sequence ID" value="TMQ60240.1"/>
    <property type="molecule type" value="Genomic_DNA"/>
</dbReference>
<protein>
    <submittedName>
        <fullName evidence="1">Uncharacterized protein</fullName>
    </submittedName>
</protein>
<dbReference type="AlphaFoldDB" id="A0A538T9C9"/>
<evidence type="ECO:0000313" key="1">
    <source>
        <dbReference type="EMBL" id="TMQ60240.1"/>
    </source>
</evidence>
<proteinExistence type="predicted"/>
<evidence type="ECO:0000313" key="2">
    <source>
        <dbReference type="Proteomes" id="UP000316852"/>
    </source>
</evidence>
<dbReference type="Proteomes" id="UP000316852">
    <property type="component" value="Unassembled WGS sequence"/>
</dbReference>
<organism evidence="1 2">
    <name type="scientific">Eiseniibacteriota bacterium</name>
    <dbReference type="NCBI Taxonomy" id="2212470"/>
    <lineage>
        <taxon>Bacteria</taxon>
        <taxon>Candidatus Eiseniibacteriota</taxon>
    </lineage>
</organism>
<gene>
    <name evidence="1" type="ORF">E6K76_02625</name>
</gene>
<dbReference type="Pfam" id="PF19027">
    <property type="entry name" value="DUF5752"/>
    <property type="match status" value="1"/>
</dbReference>